<dbReference type="Pfam" id="PF18954">
    <property type="entry name" value="DUF5697"/>
    <property type="match status" value="1"/>
</dbReference>
<accession>A0A096D6R4</accession>
<dbReference type="InterPro" id="IPR043752">
    <property type="entry name" value="DUF5697"/>
</dbReference>
<dbReference type="HOGENOM" id="CLU_1493747_0_0_9"/>
<reference evidence="1 2" key="1">
    <citation type="submission" date="2011-08" db="EMBL/GenBank/DDBJ databases">
        <title>The Genome Sequence of Clostridium orbiscindens 1_3_50AFAA.</title>
        <authorList>
            <consortium name="The Broad Institute Genome Sequencing Platform"/>
            <person name="Earl A."/>
            <person name="Ward D."/>
            <person name="Feldgarden M."/>
            <person name="Gevers D."/>
            <person name="Daigneault M."/>
            <person name="Strauss J."/>
            <person name="Allen-Vercoe E."/>
            <person name="Young S.K."/>
            <person name="Zeng Q."/>
            <person name="Gargeya S."/>
            <person name="Fitzgerald M."/>
            <person name="Haas B."/>
            <person name="Abouelleil A."/>
            <person name="Alvarado L."/>
            <person name="Arachchi H.M."/>
            <person name="Berlin A."/>
            <person name="Brown A."/>
            <person name="Chapman S.B."/>
            <person name="Chen Z."/>
            <person name="Dunbar C."/>
            <person name="Freedman E."/>
            <person name="Gearin G."/>
            <person name="Gellesch M."/>
            <person name="Goldberg J."/>
            <person name="Griggs A."/>
            <person name="Gujja S."/>
            <person name="Heiman D."/>
            <person name="Howarth C."/>
            <person name="Larson L."/>
            <person name="Lui A."/>
            <person name="MacDonald P.J.P."/>
            <person name="Montmayeur A."/>
            <person name="Murphy C."/>
            <person name="Neiman D."/>
            <person name="Pearson M."/>
            <person name="Priest M."/>
            <person name="Roberts A."/>
            <person name="Saif S."/>
            <person name="Shea T."/>
            <person name="Shenoy N."/>
            <person name="Sisk P."/>
            <person name="Stolte C."/>
            <person name="Sykes S."/>
            <person name="Wortman J."/>
            <person name="Nusbaum C."/>
            <person name="Birren B."/>
        </authorList>
    </citation>
    <scope>NUCLEOTIDE SEQUENCE [LARGE SCALE GENOMIC DNA]</scope>
    <source>
        <strain evidence="1 2">1_3_50AFAA</strain>
    </source>
</reference>
<name>A0A096D6R4_FLAPL</name>
<dbReference type="AlphaFoldDB" id="A0A096D6R4"/>
<proteinExistence type="predicted"/>
<gene>
    <name evidence="1" type="ORF">HMPREF9460_03758</name>
</gene>
<keyword evidence="2" id="KW-1185">Reference proteome</keyword>
<organism evidence="1 2">
    <name type="scientific">Flavonifractor plautii 1_3_50AFAA</name>
    <dbReference type="NCBI Taxonomy" id="742738"/>
    <lineage>
        <taxon>Bacteria</taxon>
        <taxon>Bacillati</taxon>
        <taxon>Bacillota</taxon>
        <taxon>Clostridia</taxon>
        <taxon>Eubacteriales</taxon>
        <taxon>Oscillospiraceae</taxon>
        <taxon>Flavonifractor</taxon>
    </lineage>
</organism>
<evidence type="ECO:0000313" key="1">
    <source>
        <dbReference type="EMBL" id="KGF53249.1"/>
    </source>
</evidence>
<dbReference type="Proteomes" id="UP000029585">
    <property type="component" value="Unassembled WGS sequence"/>
</dbReference>
<comment type="caution">
    <text evidence="1">The sequence shown here is derived from an EMBL/GenBank/DDBJ whole genome shotgun (WGS) entry which is preliminary data.</text>
</comment>
<dbReference type="PATRIC" id="fig|742738.3.peg.3870"/>
<evidence type="ECO:0000313" key="2">
    <source>
        <dbReference type="Proteomes" id="UP000029585"/>
    </source>
</evidence>
<dbReference type="RefSeq" id="WP_044943160.1">
    <property type="nucleotide sequence ID" value="NZ_KN174167.1"/>
</dbReference>
<dbReference type="EMBL" id="ADLO01000114">
    <property type="protein sequence ID" value="KGF53249.1"/>
    <property type="molecule type" value="Genomic_DNA"/>
</dbReference>
<sequence>MYLFEDQKFFLSVLRQTDFIRPDQALPLLRLFDPRKTQGQTEALIRQLRYAGELAFSGQLLCSPEMLKKQPDPEMLEALDILLALSGRRLLEVSRNPPCKLSFLLQRGEDWIDSYAVMIVRQGYEREASLLLNQLAPETTLLLRLDDLGQHGALTVRQSCYFVVRQAGKLRFYKGGEARH</sequence>
<protein>
    <submittedName>
        <fullName evidence="1">Uncharacterized protein</fullName>
    </submittedName>
</protein>